<name>A0A914HMR9_GLORO</name>
<accession>A0A914HMR9</accession>
<evidence type="ECO:0000256" key="1">
    <source>
        <dbReference type="ARBA" id="ARBA00010394"/>
    </source>
</evidence>
<dbReference type="SUPFAM" id="SSF48371">
    <property type="entry name" value="ARM repeat"/>
    <property type="match status" value="1"/>
</dbReference>
<evidence type="ECO:0000313" key="6">
    <source>
        <dbReference type="WBParaSite" id="Gr19_v10_g260.t1"/>
    </source>
</evidence>
<comment type="similarity">
    <text evidence="1">Belongs to the importin alpha family.</text>
</comment>
<dbReference type="PANTHER" id="PTHR23316">
    <property type="entry name" value="IMPORTIN ALPHA"/>
    <property type="match status" value="1"/>
</dbReference>
<dbReference type="GO" id="GO:0015031">
    <property type="term" value="P:protein transport"/>
    <property type="evidence" value="ECO:0007669"/>
    <property type="project" value="UniProtKB-KW"/>
</dbReference>
<sequence length="625" mass="69299">MPAFISAQSPRTSNDGREMSLLKKTPLFCVAECSTFLDQLRHEKSRESQIAASLYFRKKLAACQEPPYELIEPIICELIDCLQRPSSELQLNAAWALTNLACGSRQETHRIIASGGVSALMRLLAASVVSEVRNQAVWALGNLAADCSVCREQVRSTGLLELLVEMLELPEYQDSDARKIVIWCLANLLRGGINQLDLECVSRLISALHSTISLSVNGEILCDSVWSIAYLMDHAAADGERIDLLLAQPGIVVSIVALLKSDSVRALTGALRTVGNIITGTDEQTTAILDFGVLNDLKVLVDSDIHQVSRECLWILSNVAAGTAEHVTRLFSVDGLSDSVFRLCQDPSPRKRKEAYWVMVNAMMGAPAPLYDHLLSGGLAQILVLLLRENLDAALLDRTLNTIRAALEDRSPSRHYTIALFRRVGLVEQLLKVARGTMDSVNNSVHHALMSTFLEQASSILRQHFGISVDDGSQSNKKSSRDVSIQDEFIAFSMDFQWFDSLSRTDREKYALLVHAVQKIVFLADELIEQNRYLTKRVQELDGQGHHFCTSGMPTRDLVSALLRNCSGQRRVTGDQAKMEILAEAINNLSLLADLFVARNCYLIKRLYPNFGDDYFDSNSNDEGI</sequence>
<dbReference type="AlphaFoldDB" id="A0A914HMR9"/>
<evidence type="ECO:0000256" key="3">
    <source>
        <dbReference type="ARBA" id="ARBA00022927"/>
    </source>
</evidence>
<protein>
    <submittedName>
        <fullName evidence="6">Importin subunit alpha</fullName>
    </submittedName>
</protein>
<evidence type="ECO:0000256" key="2">
    <source>
        <dbReference type="ARBA" id="ARBA00022448"/>
    </source>
</evidence>
<organism evidence="5 6">
    <name type="scientific">Globodera rostochiensis</name>
    <name type="common">Golden nematode worm</name>
    <name type="synonym">Heterodera rostochiensis</name>
    <dbReference type="NCBI Taxonomy" id="31243"/>
    <lineage>
        <taxon>Eukaryota</taxon>
        <taxon>Metazoa</taxon>
        <taxon>Ecdysozoa</taxon>
        <taxon>Nematoda</taxon>
        <taxon>Chromadorea</taxon>
        <taxon>Rhabditida</taxon>
        <taxon>Tylenchina</taxon>
        <taxon>Tylenchomorpha</taxon>
        <taxon>Tylenchoidea</taxon>
        <taxon>Heteroderidae</taxon>
        <taxon>Heteroderinae</taxon>
        <taxon>Globodera</taxon>
    </lineage>
</organism>
<dbReference type="InterPro" id="IPR011989">
    <property type="entry name" value="ARM-like"/>
</dbReference>
<evidence type="ECO:0000313" key="5">
    <source>
        <dbReference type="Proteomes" id="UP000887572"/>
    </source>
</evidence>
<dbReference type="Gene3D" id="1.25.10.10">
    <property type="entry name" value="Leucine-rich Repeat Variant"/>
    <property type="match status" value="1"/>
</dbReference>
<keyword evidence="5" id="KW-1185">Reference proteome</keyword>
<proteinExistence type="inferred from homology"/>
<keyword evidence="3" id="KW-0653">Protein transport</keyword>
<dbReference type="Proteomes" id="UP000887572">
    <property type="component" value="Unplaced"/>
</dbReference>
<dbReference type="Pfam" id="PF00514">
    <property type="entry name" value="Arm"/>
    <property type="match status" value="2"/>
</dbReference>
<reference evidence="6" key="1">
    <citation type="submission" date="2022-11" db="UniProtKB">
        <authorList>
            <consortium name="WormBaseParasite"/>
        </authorList>
    </citation>
    <scope>IDENTIFICATION</scope>
</reference>
<dbReference type="SMART" id="SM00185">
    <property type="entry name" value="ARM"/>
    <property type="match status" value="5"/>
</dbReference>
<feature type="repeat" description="ARM" evidence="4">
    <location>
        <begin position="115"/>
        <end position="146"/>
    </location>
</feature>
<dbReference type="PROSITE" id="PS50176">
    <property type="entry name" value="ARM_REPEAT"/>
    <property type="match status" value="1"/>
</dbReference>
<dbReference type="WBParaSite" id="Gr19_v10_g260.t1">
    <property type="protein sequence ID" value="Gr19_v10_g260.t1"/>
    <property type="gene ID" value="Gr19_v10_g260"/>
</dbReference>
<dbReference type="InterPro" id="IPR016024">
    <property type="entry name" value="ARM-type_fold"/>
</dbReference>
<evidence type="ECO:0000256" key="4">
    <source>
        <dbReference type="PROSITE-ProRule" id="PRU00259"/>
    </source>
</evidence>
<keyword evidence="2" id="KW-0813">Transport</keyword>
<dbReference type="InterPro" id="IPR000225">
    <property type="entry name" value="Armadillo"/>
</dbReference>